<organism evidence="2 3">
    <name type="scientific">Cohnella endophytica</name>
    <dbReference type="NCBI Taxonomy" id="2419778"/>
    <lineage>
        <taxon>Bacteria</taxon>
        <taxon>Bacillati</taxon>
        <taxon>Bacillota</taxon>
        <taxon>Bacilli</taxon>
        <taxon>Bacillales</taxon>
        <taxon>Paenibacillaceae</taxon>
        <taxon>Cohnella</taxon>
    </lineage>
</organism>
<reference evidence="2 3" key="1">
    <citation type="submission" date="2018-10" db="EMBL/GenBank/DDBJ databases">
        <title>Cohnella sp. M2MS4P-1, whole genome shotgun sequence.</title>
        <authorList>
            <person name="Tuo L."/>
        </authorList>
    </citation>
    <scope>NUCLEOTIDE SEQUENCE [LARGE SCALE GENOMIC DNA]</scope>
    <source>
        <strain evidence="2 3">M2MS4P-1</strain>
    </source>
</reference>
<dbReference type="Gene3D" id="3.40.710.10">
    <property type="entry name" value="DD-peptidase/beta-lactamase superfamily"/>
    <property type="match status" value="1"/>
</dbReference>
<dbReference type="InterPro" id="IPR012338">
    <property type="entry name" value="Beta-lactam/transpept-like"/>
</dbReference>
<evidence type="ECO:0000259" key="1">
    <source>
        <dbReference type="Pfam" id="PF00144"/>
    </source>
</evidence>
<protein>
    <submittedName>
        <fullName evidence="2">Class A beta-lactamase-related serine hydrolase</fullName>
    </submittedName>
</protein>
<sequence length="383" mass="42990">MVNNPERSNNLPYFTRDRLLYSTNNAIFPGRQGDGIGSEAIGMILTAHAPRLDSYFHRLMEEDLSPCLSIGYLDCSREIRYAFTGGYSAPEGYERAAVDGRTRFNVGSVTKIVTASLIVKLIEEGLLTLYSPVRSVIPEYRFPDVTVWHLLTHTAGYDGIDEPWPNREDAEAYLRRIYAIDSRSYTPGERQIYFTQGYTILMDMIERLSGKRLEAFARECLFDPLGMKDTTFETPLLEEGTFVLPWNYETGSGMGGLRNAAVTGDSGLYSTVSDLMLFARLFLLRKHGDPIVFSPAGVDLMLRETTGGRFSKTPIAWRKSDVDPHGCFGDLQSPACIGHPGFTGCMLSIDPHYGTIGVILSNSPRIHSDWRNYNKIWNKLMTL</sequence>
<dbReference type="InterPro" id="IPR001466">
    <property type="entry name" value="Beta-lactam-related"/>
</dbReference>
<dbReference type="Pfam" id="PF00144">
    <property type="entry name" value="Beta-lactamase"/>
    <property type="match status" value="1"/>
</dbReference>
<feature type="domain" description="Beta-lactamase-related" evidence="1">
    <location>
        <begin position="53"/>
        <end position="365"/>
    </location>
</feature>
<dbReference type="Proteomes" id="UP000282076">
    <property type="component" value="Unassembled WGS sequence"/>
</dbReference>
<dbReference type="GO" id="GO:0016787">
    <property type="term" value="F:hydrolase activity"/>
    <property type="evidence" value="ECO:0007669"/>
    <property type="project" value="UniProtKB-KW"/>
</dbReference>
<gene>
    <name evidence="2" type="ORF">D7Z26_25575</name>
</gene>
<dbReference type="PANTHER" id="PTHR43283">
    <property type="entry name" value="BETA-LACTAMASE-RELATED"/>
    <property type="match status" value="1"/>
</dbReference>
<keyword evidence="3" id="KW-1185">Reference proteome</keyword>
<dbReference type="EMBL" id="RBZM01000015">
    <property type="protein sequence ID" value="RKP45431.1"/>
    <property type="molecule type" value="Genomic_DNA"/>
</dbReference>
<dbReference type="InterPro" id="IPR050789">
    <property type="entry name" value="Diverse_Enzym_Activities"/>
</dbReference>
<dbReference type="SUPFAM" id="SSF56601">
    <property type="entry name" value="beta-lactamase/transpeptidase-like"/>
    <property type="match status" value="1"/>
</dbReference>
<keyword evidence="2" id="KW-0378">Hydrolase</keyword>
<proteinExistence type="predicted"/>
<accession>A0A494X727</accession>
<evidence type="ECO:0000313" key="2">
    <source>
        <dbReference type="EMBL" id="RKP45431.1"/>
    </source>
</evidence>
<dbReference type="AlphaFoldDB" id="A0A494X727"/>
<name>A0A494X727_9BACL</name>
<comment type="caution">
    <text evidence="2">The sequence shown here is derived from an EMBL/GenBank/DDBJ whole genome shotgun (WGS) entry which is preliminary data.</text>
</comment>
<evidence type="ECO:0000313" key="3">
    <source>
        <dbReference type="Proteomes" id="UP000282076"/>
    </source>
</evidence>